<organism evidence="3 4">
    <name type="scientific">Rhodoplanes tepidamans</name>
    <name type="common">Rhodoplanes cryptolactis</name>
    <dbReference type="NCBI Taxonomy" id="200616"/>
    <lineage>
        <taxon>Bacteria</taxon>
        <taxon>Pseudomonadati</taxon>
        <taxon>Pseudomonadota</taxon>
        <taxon>Alphaproteobacteria</taxon>
        <taxon>Hyphomicrobiales</taxon>
        <taxon>Nitrobacteraceae</taxon>
        <taxon>Rhodoplanes</taxon>
    </lineage>
</organism>
<feature type="region of interest" description="Disordered" evidence="1">
    <location>
        <begin position="1"/>
        <end position="23"/>
    </location>
</feature>
<name>A0ABT5JIU1_RHOTP</name>
<keyword evidence="4" id="KW-1185">Reference proteome</keyword>
<proteinExistence type="predicted"/>
<feature type="non-terminal residue" evidence="3">
    <location>
        <position position="1"/>
    </location>
</feature>
<sequence length="67" mass="6880">PPPAPRAGARAPGPGGPPGRPVRPLDEVIRTTIEDAIAACDGSIPRAAAALEVSPSTLYRRIQAWNG</sequence>
<evidence type="ECO:0000256" key="1">
    <source>
        <dbReference type="SAM" id="MobiDB-lite"/>
    </source>
</evidence>
<evidence type="ECO:0000259" key="2">
    <source>
        <dbReference type="Pfam" id="PF02954"/>
    </source>
</evidence>
<dbReference type="InterPro" id="IPR002197">
    <property type="entry name" value="HTH_Fis"/>
</dbReference>
<reference evidence="3" key="2">
    <citation type="submission" date="2023-02" db="EMBL/GenBank/DDBJ databases">
        <authorList>
            <person name="Rayyan A."/>
            <person name="Meyer T."/>
            <person name="Kyndt J.A."/>
        </authorList>
    </citation>
    <scope>NUCLEOTIDE SEQUENCE</scope>
    <source>
        <strain evidence="3">DSM 9987</strain>
    </source>
</reference>
<dbReference type="RefSeq" id="WP_272780267.1">
    <property type="nucleotide sequence ID" value="NZ_JAQQLI010000072.1"/>
</dbReference>
<dbReference type="EMBL" id="JAQQLI010000072">
    <property type="protein sequence ID" value="MDC7789442.1"/>
    <property type="molecule type" value="Genomic_DNA"/>
</dbReference>
<protein>
    <submittedName>
        <fullName evidence="3">Helix-turn-helix domain-containing protein</fullName>
    </submittedName>
</protein>
<dbReference type="SUPFAM" id="SSF46689">
    <property type="entry name" value="Homeodomain-like"/>
    <property type="match status" value="1"/>
</dbReference>
<evidence type="ECO:0000313" key="4">
    <source>
        <dbReference type="Proteomes" id="UP001165652"/>
    </source>
</evidence>
<feature type="domain" description="DNA binding HTH" evidence="2">
    <location>
        <begin position="33"/>
        <end position="64"/>
    </location>
</feature>
<evidence type="ECO:0000313" key="3">
    <source>
        <dbReference type="EMBL" id="MDC7789442.1"/>
    </source>
</evidence>
<comment type="caution">
    <text evidence="3">The sequence shown here is derived from an EMBL/GenBank/DDBJ whole genome shotgun (WGS) entry which is preliminary data.</text>
</comment>
<dbReference type="InterPro" id="IPR009057">
    <property type="entry name" value="Homeodomain-like_sf"/>
</dbReference>
<feature type="compositionally biased region" description="Low complexity" evidence="1">
    <location>
        <begin position="1"/>
        <end position="12"/>
    </location>
</feature>
<dbReference type="Gene3D" id="1.10.10.60">
    <property type="entry name" value="Homeodomain-like"/>
    <property type="match status" value="1"/>
</dbReference>
<dbReference type="Pfam" id="PF02954">
    <property type="entry name" value="HTH_8"/>
    <property type="match status" value="1"/>
</dbReference>
<accession>A0ABT5JIU1</accession>
<dbReference type="Proteomes" id="UP001165652">
    <property type="component" value="Unassembled WGS sequence"/>
</dbReference>
<reference evidence="3" key="1">
    <citation type="journal article" date="2023" name="Microbiol Resour">
        <title>Genome Sequences of Rhodoplanes serenus and Two Thermotolerant Strains, Rhodoplanes tepidamans and 'Rhodoplanes cryptolactis,' Further Refine the Genus.</title>
        <authorList>
            <person name="Rayyan A.A."/>
            <person name="Kyndt J.A."/>
        </authorList>
    </citation>
    <scope>NUCLEOTIDE SEQUENCE</scope>
    <source>
        <strain evidence="3">DSM 9987</strain>
    </source>
</reference>
<gene>
    <name evidence="3" type="ORF">PQJ73_27495</name>
</gene>